<dbReference type="SUPFAM" id="SSF55681">
    <property type="entry name" value="Class II aaRS and biotin synthetases"/>
    <property type="match status" value="1"/>
</dbReference>
<keyword evidence="6 11" id="KW-0547">Nucleotide-binding</keyword>
<dbReference type="Gene3D" id="3.30.930.10">
    <property type="entry name" value="Bira Bifunctional Protein, Domain 2"/>
    <property type="match status" value="1"/>
</dbReference>
<evidence type="ECO:0000259" key="13">
    <source>
        <dbReference type="PROSITE" id="PS50862"/>
    </source>
</evidence>
<geneLocation type="chloroplast" evidence="14"/>
<comment type="similarity">
    <text evidence="2 11">Belongs to the class-II aminoacyl-tRNA synthetase family.</text>
</comment>
<evidence type="ECO:0000256" key="12">
    <source>
        <dbReference type="PIRSR" id="PIRSR001549-1"/>
    </source>
</evidence>
<dbReference type="GO" id="GO:0006427">
    <property type="term" value="P:histidyl-tRNA aminoacylation"/>
    <property type="evidence" value="ECO:0007669"/>
    <property type="project" value="UniProtKB-UniRule"/>
</dbReference>
<feature type="binding site" evidence="12">
    <location>
        <position position="124"/>
    </location>
    <ligand>
        <name>L-histidine</name>
        <dbReference type="ChEBI" id="CHEBI:57595"/>
    </ligand>
</feature>
<comment type="catalytic activity">
    <reaction evidence="10 11">
        <text>tRNA(His) + L-histidine + ATP = L-histidyl-tRNA(His) + AMP + diphosphate + H(+)</text>
        <dbReference type="Rhea" id="RHEA:17313"/>
        <dbReference type="Rhea" id="RHEA-COMP:9665"/>
        <dbReference type="Rhea" id="RHEA-COMP:9689"/>
        <dbReference type="ChEBI" id="CHEBI:15378"/>
        <dbReference type="ChEBI" id="CHEBI:30616"/>
        <dbReference type="ChEBI" id="CHEBI:33019"/>
        <dbReference type="ChEBI" id="CHEBI:57595"/>
        <dbReference type="ChEBI" id="CHEBI:78442"/>
        <dbReference type="ChEBI" id="CHEBI:78527"/>
        <dbReference type="ChEBI" id="CHEBI:456215"/>
        <dbReference type="EC" id="6.1.1.21"/>
    </reaction>
</comment>
<dbReference type="Pfam" id="PF13393">
    <property type="entry name" value="tRNA-synt_His"/>
    <property type="match status" value="1"/>
</dbReference>
<evidence type="ECO:0000256" key="5">
    <source>
        <dbReference type="ARBA" id="ARBA00022598"/>
    </source>
</evidence>
<evidence type="ECO:0000256" key="3">
    <source>
        <dbReference type="ARBA" id="ARBA00011738"/>
    </source>
</evidence>
<evidence type="ECO:0000256" key="7">
    <source>
        <dbReference type="ARBA" id="ARBA00022840"/>
    </source>
</evidence>
<feature type="domain" description="Aminoacyl-transfer RNA synthetases class-II family profile" evidence="13">
    <location>
        <begin position="1"/>
        <end position="330"/>
    </location>
</feature>
<dbReference type="GO" id="GO:0009507">
    <property type="term" value="C:chloroplast"/>
    <property type="evidence" value="ECO:0007669"/>
    <property type="project" value="UniProtKB-SubCell"/>
</dbReference>
<keyword evidence="9 11" id="KW-0030">Aminoacyl-tRNA synthetase</keyword>
<evidence type="ECO:0000256" key="2">
    <source>
        <dbReference type="ARBA" id="ARBA00008226"/>
    </source>
</evidence>
<name>A0A1G4P073_9FLOR</name>
<dbReference type="InterPro" id="IPR045864">
    <property type="entry name" value="aa-tRNA-synth_II/BPL/LPL"/>
</dbReference>
<evidence type="ECO:0000256" key="10">
    <source>
        <dbReference type="ARBA" id="ARBA00047639"/>
    </source>
</evidence>
<dbReference type="PIRSF" id="PIRSF001549">
    <property type="entry name" value="His-tRNA_synth"/>
    <property type="match status" value="1"/>
</dbReference>
<evidence type="ECO:0000256" key="4">
    <source>
        <dbReference type="ARBA" id="ARBA00022490"/>
    </source>
</evidence>
<evidence type="ECO:0000256" key="1">
    <source>
        <dbReference type="ARBA" id="ARBA00004496"/>
    </source>
</evidence>
<keyword evidence="14" id="KW-0150">Chloroplast</keyword>
<protein>
    <recommendedName>
        <fullName evidence="11">Histidine--tRNA ligase, chloroplastic</fullName>
        <ecNumber evidence="11">6.1.1.21</ecNumber>
    </recommendedName>
    <alternativeName>
        <fullName evidence="11">Histidyl-tRNA synthetase</fullName>
        <shortName evidence="11">HisRS</shortName>
    </alternativeName>
</protein>
<evidence type="ECO:0000256" key="9">
    <source>
        <dbReference type="ARBA" id="ARBA00023146"/>
    </source>
</evidence>
<keyword evidence="4" id="KW-0963">Cytoplasm</keyword>
<dbReference type="InterPro" id="IPR036621">
    <property type="entry name" value="Anticodon-bd_dom_sf"/>
</dbReference>
<accession>A0A1G4P073</accession>
<keyword evidence="8 11" id="KW-0648">Protein biosynthesis</keyword>
<dbReference type="EC" id="6.1.1.21" evidence="11"/>
<dbReference type="GeneID" id="30001276"/>
<evidence type="ECO:0000256" key="6">
    <source>
        <dbReference type="ARBA" id="ARBA00022741"/>
    </source>
</evidence>
<proteinExistence type="inferred from homology"/>
<organism evidence="14">
    <name type="scientific">Liagora brachyclada</name>
    <dbReference type="NCBI Taxonomy" id="1884665"/>
    <lineage>
        <taxon>Eukaryota</taxon>
        <taxon>Rhodophyta</taxon>
        <taxon>Florideophyceae</taxon>
        <taxon>Nemaliophycidae</taxon>
        <taxon>Nemaliales</taxon>
        <taxon>Liagoraceae</taxon>
        <taxon>Liagora</taxon>
    </lineage>
</organism>
<feature type="binding site" evidence="12">
    <location>
        <position position="128"/>
    </location>
    <ligand>
        <name>L-histidine</name>
        <dbReference type="ChEBI" id="CHEBI:57595"/>
    </ligand>
</feature>
<reference evidence="14" key="2">
    <citation type="submission" date="2016-10" db="EMBL/GenBank/DDBJ databases">
        <authorList>
            <person name="de Groot N.N."/>
        </authorList>
    </citation>
    <scope>NUCLEOTIDE SEQUENCE</scope>
    <source>
        <strain evidence="14">J.0126</strain>
    </source>
</reference>
<evidence type="ECO:0000256" key="11">
    <source>
        <dbReference type="HAMAP-Rule" id="MF_00127"/>
    </source>
</evidence>
<dbReference type="EMBL" id="LT622877">
    <property type="protein sequence ID" value="SCW24300.1"/>
    <property type="molecule type" value="Genomic_DNA"/>
</dbReference>
<dbReference type="PANTHER" id="PTHR43707:SF1">
    <property type="entry name" value="HISTIDINE--TRNA LIGASE, MITOCHONDRIAL-RELATED"/>
    <property type="match status" value="1"/>
</dbReference>
<sequence length="436" mass="50712">MQSIRGMHDILPEEIEYWQHIYNKAFKILDTANYKEIRTPILESQTLFERSIGQETDIINKEMYTFIDRGNREITLRPEGTAGIARAIIQNKLCENNSVQKLWYLGPMFRYERPQKGRQRQFHQLGLECYGTKNPIIDAEVIFLAKTILQNLQFNSVTLEINSIGNQQEREIYESQLKKYLSQYIKDLDKESAHRISTNPFRILDSKNPKLTEILRNGPKITDYLQKESLNHFNQVQEYLDNMGIKFSINHNLVRGLDYYNDTVFEIKTDLLGSQDTICGGGRYDNLTQQIGGKQINAVGWGIGIERLLLLTKDNLLLTKQKICIYIAIPDIKDIKHGLKITQALQQYHLKYELDMSGCSIKKHIQKASKKQAMLCLLIGQDEIQNQTISLKWMYKNKQFSYSKASFYKLLPEIQKEYAQYVQSSAVKSTIKTHMT</sequence>
<comment type="subcellular location">
    <subcellularLocation>
        <location evidence="1">Cytoplasm</location>
    </subcellularLocation>
    <subcellularLocation>
        <location evidence="11">Plastid</location>
        <location evidence="11">Chloroplast</location>
    </subcellularLocation>
</comment>
<dbReference type="RefSeq" id="YP_009315642.1">
    <property type="nucleotide sequence ID" value="NC_031667.1"/>
</dbReference>
<dbReference type="CDD" id="cd00773">
    <property type="entry name" value="HisRS-like_core"/>
    <property type="match status" value="1"/>
</dbReference>
<dbReference type="HAMAP" id="MF_00127">
    <property type="entry name" value="His_tRNA_synth"/>
    <property type="match status" value="1"/>
</dbReference>
<dbReference type="Pfam" id="PF03129">
    <property type="entry name" value="HGTP_anticodon"/>
    <property type="match status" value="1"/>
</dbReference>
<dbReference type="SUPFAM" id="SSF52954">
    <property type="entry name" value="Class II aaRS ABD-related"/>
    <property type="match status" value="1"/>
</dbReference>
<dbReference type="Gene3D" id="3.40.50.800">
    <property type="entry name" value="Anticodon-binding domain"/>
    <property type="match status" value="1"/>
</dbReference>
<keyword evidence="14" id="KW-0934">Plastid</keyword>
<dbReference type="PROSITE" id="PS50862">
    <property type="entry name" value="AA_TRNA_LIGASE_II"/>
    <property type="match status" value="1"/>
</dbReference>
<feature type="binding site" evidence="12">
    <location>
        <begin position="79"/>
        <end position="81"/>
    </location>
    <ligand>
        <name>L-histidine</name>
        <dbReference type="ChEBI" id="CHEBI:57595"/>
    </ligand>
</feature>
<dbReference type="GO" id="GO:0004821">
    <property type="term" value="F:histidine-tRNA ligase activity"/>
    <property type="evidence" value="ECO:0007669"/>
    <property type="project" value="UniProtKB-UniRule"/>
</dbReference>
<feature type="binding site" evidence="12">
    <location>
        <begin position="259"/>
        <end position="260"/>
    </location>
    <ligand>
        <name>L-histidine</name>
        <dbReference type="ChEBI" id="CHEBI:57595"/>
    </ligand>
</feature>
<dbReference type="InterPro" id="IPR015807">
    <property type="entry name" value="His-tRNA-ligase"/>
</dbReference>
<feature type="binding site" evidence="12">
    <location>
        <position position="255"/>
    </location>
    <ligand>
        <name>L-histidine</name>
        <dbReference type="ChEBI" id="CHEBI:57595"/>
    </ligand>
</feature>
<dbReference type="InterPro" id="IPR041715">
    <property type="entry name" value="HisRS-like_core"/>
</dbReference>
<dbReference type="InterPro" id="IPR004516">
    <property type="entry name" value="HisRS/HisZ"/>
</dbReference>
<dbReference type="InterPro" id="IPR004154">
    <property type="entry name" value="Anticodon-bd"/>
</dbReference>
<dbReference type="GO" id="GO:0005524">
    <property type="term" value="F:ATP binding"/>
    <property type="evidence" value="ECO:0007669"/>
    <property type="project" value="UniProtKB-UniRule"/>
</dbReference>
<dbReference type="NCBIfam" id="TIGR00442">
    <property type="entry name" value="hisS"/>
    <property type="match status" value="1"/>
</dbReference>
<reference evidence="14" key="1">
    <citation type="submission" date="2016-10" db="EMBL/GenBank/DDBJ databases">
        <title>Chloroplast genomes as a tool to resolve red algal phylogenies: a case study in the Nemaliales.</title>
        <authorList>
            <person name="Costa J.F."/>
            <person name="Lin S.M."/>
            <person name="Macaya E.C."/>
            <person name="Fernandez-Garcia C."/>
            <person name="Verbruggen H."/>
        </authorList>
    </citation>
    <scope>NUCLEOTIDE SEQUENCE</scope>
    <source>
        <strain evidence="14">J.0126</strain>
    </source>
</reference>
<comment type="subunit">
    <text evidence="3">Homodimer.</text>
</comment>
<feature type="binding site" evidence="12">
    <location>
        <position position="110"/>
    </location>
    <ligand>
        <name>L-histidine</name>
        <dbReference type="ChEBI" id="CHEBI:57595"/>
    </ligand>
</feature>
<gene>
    <name evidence="14" type="primary">syh</name>
    <name evidence="11" type="synonym">hisS</name>
    <name evidence="14" type="ORF">J0126_230</name>
</gene>
<evidence type="ECO:0000256" key="8">
    <source>
        <dbReference type="ARBA" id="ARBA00022917"/>
    </source>
</evidence>
<dbReference type="PANTHER" id="PTHR43707">
    <property type="entry name" value="HISTIDYL-TRNA SYNTHETASE"/>
    <property type="match status" value="1"/>
</dbReference>
<dbReference type="FunFam" id="3.30.930.10:FF:000005">
    <property type="entry name" value="Histidine--tRNA ligase"/>
    <property type="match status" value="1"/>
</dbReference>
<evidence type="ECO:0000313" key="14">
    <source>
        <dbReference type="EMBL" id="SCW24300.1"/>
    </source>
</evidence>
<keyword evidence="7 11" id="KW-0067">ATP-binding</keyword>
<dbReference type="InterPro" id="IPR006195">
    <property type="entry name" value="aa-tRNA-synth_II"/>
</dbReference>
<dbReference type="AlphaFoldDB" id="A0A1G4P073"/>
<keyword evidence="5 11" id="KW-0436">Ligase</keyword>